<dbReference type="SUPFAM" id="SSF51735">
    <property type="entry name" value="NAD(P)-binding Rossmann-fold domains"/>
    <property type="match status" value="1"/>
</dbReference>
<reference evidence="12 13" key="1">
    <citation type="submission" date="2019-08" db="EMBL/GenBank/DDBJ databases">
        <title>Bioinformatics analysis of the strain L3 and L5.</title>
        <authorList>
            <person name="Li X."/>
        </authorList>
    </citation>
    <scope>NUCLEOTIDE SEQUENCE [LARGE SCALE GENOMIC DNA]</scope>
    <source>
        <strain evidence="12 13">L3</strain>
    </source>
</reference>
<evidence type="ECO:0000256" key="7">
    <source>
        <dbReference type="ARBA" id="ARBA00023027"/>
    </source>
</evidence>
<dbReference type="AlphaFoldDB" id="A0A640WFH7"/>
<dbReference type="EC" id="5.1.3.2" evidence="5 10"/>
<comment type="subunit">
    <text evidence="10">Homodimer.</text>
</comment>
<keyword evidence="7 10" id="KW-0520">NAD</keyword>
<name>A0A640WFH7_9GAMM</name>
<evidence type="ECO:0000256" key="9">
    <source>
        <dbReference type="ARBA" id="ARBA00023277"/>
    </source>
</evidence>
<comment type="catalytic activity">
    <reaction evidence="1 10">
        <text>UDP-alpha-D-glucose = UDP-alpha-D-galactose</text>
        <dbReference type="Rhea" id="RHEA:22168"/>
        <dbReference type="ChEBI" id="CHEBI:58885"/>
        <dbReference type="ChEBI" id="CHEBI:66914"/>
        <dbReference type="EC" id="5.1.3.2"/>
    </reaction>
</comment>
<dbReference type="EMBL" id="VTPX01000003">
    <property type="protein sequence ID" value="KAA0019013.1"/>
    <property type="molecule type" value="Genomic_DNA"/>
</dbReference>
<evidence type="ECO:0000256" key="1">
    <source>
        <dbReference type="ARBA" id="ARBA00000083"/>
    </source>
</evidence>
<sequence length="335" mass="36834">MKVLIAGGAGYIGSHMVKQLAKAGHDVVVIDNLSTGFRHLVRYGELVVGDLADTSLLERLFQTHRFDGVMHFAANSLVGESVGDPGKYYRNNVSNTLNLLDVMVRHQVQHFIFSSTAATFGEPEYTPIDELHPQVPINPYGASKLMIERALKDYANAYGLNSVCLRYFNACGADPEGELGECHDPETHLIPLILQAASGRRDSITVFGRDYPTADGTCIRDYIHIEDLCSAHGLALEKLVSGKIKGAAAYNLGNGNGFSVQQVIEAAQSLVTKESMKIQLEEGPRRAGDPAVLVADSSFAKKDLDWTPQYSDLKVILRHSWRWEKHLADGFKDAY</sequence>
<comment type="similarity">
    <text evidence="4 10">Belongs to the NAD(P)-dependent epimerase/dehydratase family.</text>
</comment>
<keyword evidence="9 10" id="KW-0119">Carbohydrate metabolism</keyword>
<dbReference type="Proteomes" id="UP000466024">
    <property type="component" value="Unassembled WGS sequence"/>
</dbReference>
<evidence type="ECO:0000256" key="5">
    <source>
        <dbReference type="ARBA" id="ARBA00013189"/>
    </source>
</evidence>
<evidence type="ECO:0000256" key="10">
    <source>
        <dbReference type="RuleBase" id="RU366046"/>
    </source>
</evidence>
<dbReference type="Gene3D" id="3.90.25.10">
    <property type="entry name" value="UDP-galactose 4-epimerase, domain 1"/>
    <property type="match status" value="1"/>
</dbReference>
<feature type="domain" description="NAD-dependent epimerase/dehydratase" evidence="11">
    <location>
        <begin position="3"/>
        <end position="253"/>
    </location>
</feature>
<keyword evidence="8 10" id="KW-0413">Isomerase</keyword>
<dbReference type="CDD" id="cd05247">
    <property type="entry name" value="UDP_G4E_1_SDR_e"/>
    <property type="match status" value="1"/>
</dbReference>
<comment type="caution">
    <text evidence="12">The sequence shown here is derived from an EMBL/GenBank/DDBJ whole genome shotgun (WGS) entry which is preliminary data.</text>
</comment>
<dbReference type="Gene3D" id="3.40.50.720">
    <property type="entry name" value="NAD(P)-binding Rossmann-like Domain"/>
    <property type="match status" value="1"/>
</dbReference>
<comment type="cofactor">
    <cofactor evidence="2 10">
        <name>NAD(+)</name>
        <dbReference type="ChEBI" id="CHEBI:57540"/>
    </cofactor>
</comment>
<proteinExistence type="inferred from homology"/>
<dbReference type="InterPro" id="IPR005886">
    <property type="entry name" value="UDP_G4E"/>
</dbReference>
<dbReference type="UniPathway" id="UPA00214"/>
<comment type="pathway">
    <text evidence="3 10">Carbohydrate metabolism; galactose metabolism.</text>
</comment>
<evidence type="ECO:0000259" key="11">
    <source>
        <dbReference type="Pfam" id="PF01370"/>
    </source>
</evidence>
<evidence type="ECO:0000256" key="2">
    <source>
        <dbReference type="ARBA" id="ARBA00001911"/>
    </source>
</evidence>
<dbReference type="RefSeq" id="WP_149434606.1">
    <property type="nucleotide sequence ID" value="NZ_VTPX01000003.1"/>
</dbReference>
<evidence type="ECO:0000256" key="3">
    <source>
        <dbReference type="ARBA" id="ARBA00004947"/>
    </source>
</evidence>
<evidence type="ECO:0000313" key="13">
    <source>
        <dbReference type="Proteomes" id="UP000466024"/>
    </source>
</evidence>
<dbReference type="InterPro" id="IPR036291">
    <property type="entry name" value="NAD(P)-bd_dom_sf"/>
</dbReference>
<dbReference type="PANTHER" id="PTHR43725:SF53">
    <property type="entry name" value="UDP-ARABINOSE 4-EPIMERASE 1"/>
    <property type="match status" value="1"/>
</dbReference>
<evidence type="ECO:0000256" key="4">
    <source>
        <dbReference type="ARBA" id="ARBA00007637"/>
    </source>
</evidence>
<evidence type="ECO:0000256" key="6">
    <source>
        <dbReference type="ARBA" id="ARBA00018569"/>
    </source>
</evidence>
<evidence type="ECO:0000313" key="12">
    <source>
        <dbReference type="EMBL" id="KAA0019013.1"/>
    </source>
</evidence>
<dbReference type="GO" id="GO:0033499">
    <property type="term" value="P:galactose catabolic process via UDP-galactose, Leloir pathway"/>
    <property type="evidence" value="ECO:0007669"/>
    <property type="project" value="TreeGrafter"/>
</dbReference>
<dbReference type="PANTHER" id="PTHR43725">
    <property type="entry name" value="UDP-GLUCOSE 4-EPIMERASE"/>
    <property type="match status" value="1"/>
</dbReference>
<organism evidence="12 13">
    <name type="scientific">Salinicola corii</name>
    <dbReference type="NCBI Taxonomy" id="2606937"/>
    <lineage>
        <taxon>Bacteria</taxon>
        <taxon>Pseudomonadati</taxon>
        <taxon>Pseudomonadota</taxon>
        <taxon>Gammaproteobacteria</taxon>
        <taxon>Oceanospirillales</taxon>
        <taxon>Halomonadaceae</taxon>
        <taxon>Salinicola</taxon>
    </lineage>
</organism>
<gene>
    <name evidence="12" type="primary">galE</name>
    <name evidence="12" type="ORF">F0A16_06560</name>
</gene>
<dbReference type="GO" id="GO:0003978">
    <property type="term" value="F:UDP-glucose 4-epimerase activity"/>
    <property type="evidence" value="ECO:0007669"/>
    <property type="project" value="UniProtKB-UniRule"/>
</dbReference>
<protein>
    <recommendedName>
        <fullName evidence="6 10">UDP-glucose 4-epimerase</fullName>
        <ecNumber evidence="5 10">5.1.3.2</ecNumber>
    </recommendedName>
</protein>
<dbReference type="Pfam" id="PF01370">
    <property type="entry name" value="Epimerase"/>
    <property type="match status" value="1"/>
</dbReference>
<dbReference type="NCBIfam" id="TIGR01179">
    <property type="entry name" value="galE"/>
    <property type="match status" value="1"/>
</dbReference>
<accession>A0A640WFH7</accession>
<dbReference type="InterPro" id="IPR001509">
    <property type="entry name" value="Epimerase_deHydtase"/>
</dbReference>
<keyword evidence="13" id="KW-1185">Reference proteome</keyword>
<evidence type="ECO:0000256" key="8">
    <source>
        <dbReference type="ARBA" id="ARBA00023235"/>
    </source>
</evidence>